<name>A0A1A9ZTU6_GLOPL</name>
<evidence type="ECO:0000313" key="2">
    <source>
        <dbReference type="EnsemblMetazoa" id="GPAI024794-PA"/>
    </source>
</evidence>
<organism evidence="2 3">
    <name type="scientific">Glossina pallidipes</name>
    <name type="common">Tsetse fly</name>
    <dbReference type="NCBI Taxonomy" id="7398"/>
    <lineage>
        <taxon>Eukaryota</taxon>
        <taxon>Metazoa</taxon>
        <taxon>Ecdysozoa</taxon>
        <taxon>Arthropoda</taxon>
        <taxon>Hexapoda</taxon>
        <taxon>Insecta</taxon>
        <taxon>Pterygota</taxon>
        <taxon>Neoptera</taxon>
        <taxon>Endopterygota</taxon>
        <taxon>Diptera</taxon>
        <taxon>Brachycera</taxon>
        <taxon>Muscomorpha</taxon>
        <taxon>Hippoboscoidea</taxon>
        <taxon>Glossinidae</taxon>
        <taxon>Glossina</taxon>
    </lineage>
</organism>
<proteinExistence type="predicted"/>
<accession>A0A1A9ZTU6</accession>
<keyword evidence="3" id="KW-1185">Reference proteome</keyword>
<evidence type="ECO:0000256" key="1">
    <source>
        <dbReference type="SAM" id="MobiDB-lite"/>
    </source>
</evidence>
<dbReference type="EnsemblMetazoa" id="GPAI024794-RA">
    <property type="protein sequence ID" value="GPAI024794-PA"/>
    <property type="gene ID" value="GPAI024794"/>
</dbReference>
<feature type="compositionally biased region" description="Acidic residues" evidence="1">
    <location>
        <begin position="112"/>
        <end position="121"/>
    </location>
</feature>
<protein>
    <submittedName>
        <fullName evidence="2">Uncharacterized protein</fullName>
    </submittedName>
</protein>
<reference evidence="2" key="2">
    <citation type="submission" date="2020-05" db="UniProtKB">
        <authorList>
            <consortium name="EnsemblMetazoa"/>
        </authorList>
    </citation>
    <scope>IDENTIFICATION</scope>
    <source>
        <strain evidence="2">IAEA</strain>
    </source>
</reference>
<reference evidence="3" key="1">
    <citation type="submission" date="2014-03" db="EMBL/GenBank/DDBJ databases">
        <authorList>
            <person name="Aksoy S."/>
            <person name="Warren W."/>
            <person name="Wilson R.K."/>
        </authorList>
    </citation>
    <scope>NUCLEOTIDE SEQUENCE [LARGE SCALE GENOMIC DNA]</scope>
    <source>
        <strain evidence="3">IAEA</strain>
    </source>
</reference>
<dbReference type="Proteomes" id="UP000092445">
    <property type="component" value="Unassembled WGS sequence"/>
</dbReference>
<feature type="region of interest" description="Disordered" evidence="1">
    <location>
        <begin position="112"/>
        <end position="134"/>
    </location>
</feature>
<dbReference type="AlphaFoldDB" id="A0A1A9ZTU6"/>
<dbReference type="VEuPathDB" id="VectorBase:GPAI024794"/>
<feature type="compositionally biased region" description="Basic and acidic residues" evidence="1">
    <location>
        <begin position="122"/>
        <end position="134"/>
    </location>
</feature>
<evidence type="ECO:0000313" key="3">
    <source>
        <dbReference type="Proteomes" id="UP000092445"/>
    </source>
</evidence>
<sequence>MTIEVNALRLELILTVFTAHSNLSVVCLFDCIELPIKTGRRLIYVKLICKFKDYFHLDQVVETERSQQERTLDQTVSKMKELLQTMFSRDEFNDRHPAYACMATNNCYDYLQEEEEEEEEEEKRFHEIHEKRQA</sequence>